<proteinExistence type="predicted"/>
<name>A0A1W6L427_9BURK</name>
<reference evidence="1 2" key="1">
    <citation type="submission" date="2016-04" db="EMBL/GenBank/DDBJ databases">
        <title>Complete genome sequence of natural rubber-degrading, novel Gram-negative bacterium, Rhizobacter gummiphilus strain NS21.</title>
        <authorList>
            <person name="Tabata M."/>
            <person name="Kasai D."/>
            <person name="Fukuda M."/>
        </authorList>
    </citation>
    <scope>NUCLEOTIDE SEQUENCE [LARGE SCALE GENOMIC DNA]</scope>
    <source>
        <strain evidence="1 2">NS21</strain>
    </source>
</reference>
<dbReference type="Gene3D" id="3.40.50.1110">
    <property type="entry name" value="SGNH hydrolase"/>
    <property type="match status" value="1"/>
</dbReference>
<dbReference type="GO" id="GO:0016788">
    <property type="term" value="F:hydrolase activity, acting on ester bonds"/>
    <property type="evidence" value="ECO:0007669"/>
    <property type="project" value="UniProtKB-ARBA"/>
</dbReference>
<dbReference type="EMBL" id="CP015118">
    <property type="protein sequence ID" value="ARN18947.1"/>
    <property type="molecule type" value="Genomic_DNA"/>
</dbReference>
<dbReference type="KEGG" id="rgu:A4W93_02890"/>
<keyword evidence="2" id="KW-1185">Reference proteome</keyword>
<dbReference type="InterPro" id="IPR036514">
    <property type="entry name" value="SGNH_hydro_sf"/>
</dbReference>
<sequence>MSFFRDLSIVSARRPLVATVLASALLAACGGGEQEETFQPTRIVAVGDENTLINPDGSQYSVNNVSVSATTNPNGVPCINNPIWVQYVAADYGLSFGECRGAATDATRKYAVMLAQVGQTVDQAAAALAGVSPALNQNDLVTLMVGSHDLLAIVGTNKTPNAADREAMITAAEKRGEALGDVVLNTIATGARILITTVPYLNTAPVVVAEGYDANLLYEMSTAFNDGLNARMSLVPGGGGRSGAIVEVDQLVNSYYLNSGAAYNAITNRVAAACQTAGAPTPDADLDTCKTTDVTTASPIYYLWAGRMQYGTITHGLLGQTALQRIRANPL</sequence>
<accession>A0A1W6L427</accession>
<protein>
    <submittedName>
        <fullName evidence="1">Uncharacterized protein</fullName>
    </submittedName>
</protein>
<dbReference type="PROSITE" id="PS51257">
    <property type="entry name" value="PROKAR_LIPOPROTEIN"/>
    <property type="match status" value="1"/>
</dbReference>
<organism evidence="1 2">
    <name type="scientific">Piscinibacter gummiphilus</name>
    <dbReference type="NCBI Taxonomy" id="946333"/>
    <lineage>
        <taxon>Bacteria</taxon>
        <taxon>Pseudomonadati</taxon>
        <taxon>Pseudomonadota</taxon>
        <taxon>Betaproteobacteria</taxon>
        <taxon>Burkholderiales</taxon>
        <taxon>Sphaerotilaceae</taxon>
        <taxon>Piscinibacter</taxon>
    </lineage>
</organism>
<dbReference type="Proteomes" id="UP000193427">
    <property type="component" value="Chromosome"/>
</dbReference>
<evidence type="ECO:0000313" key="2">
    <source>
        <dbReference type="Proteomes" id="UP000193427"/>
    </source>
</evidence>
<gene>
    <name evidence="1" type="ORF">A4W93_02890</name>
</gene>
<dbReference type="RefSeq" id="WP_085749183.1">
    <property type="nucleotide sequence ID" value="NZ_BSPR01000001.1"/>
</dbReference>
<dbReference type="SUPFAM" id="SSF52266">
    <property type="entry name" value="SGNH hydrolase"/>
    <property type="match status" value="1"/>
</dbReference>
<dbReference type="AlphaFoldDB" id="A0A1W6L427"/>
<dbReference type="OrthoDB" id="9148933at2"/>
<evidence type="ECO:0000313" key="1">
    <source>
        <dbReference type="EMBL" id="ARN18947.1"/>
    </source>
</evidence>
<dbReference type="STRING" id="946333.A4W93_02890"/>